<reference evidence="2 3" key="1">
    <citation type="submission" date="2011-10" db="EMBL/GenBank/DDBJ databases">
        <title>The Genome Sequence of Prevotella histicola F0411.</title>
        <authorList>
            <consortium name="The Broad Institute Genome Sequencing Platform"/>
            <person name="Earl A."/>
            <person name="Ward D."/>
            <person name="Feldgarden M."/>
            <person name="Gevers D."/>
            <person name="Izard J."/>
            <person name="Ganesan A."/>
            <person name="Blanton J.M."/>
            <person name="Baranova O.V."/>
            <person name="Tanner A.C."/>
            <person name="Mathney J.M.J."/>
            <person name="Dewhirst F.E."/>
            <person name="Young S.K."/>
            <person name="Zeng Q."/>
            <person name="Gargeya S."/>
            <person name="Fitzgerald M."/>
            <person name="Haas B."/>
            <person name="Abouelleil A."/>
            <person name="Alvarado L."/>
            <person name="Arachchi H.M."/>
            <person name="Berlin A."/>
            <person name="Brown A."/>
            <person name="Chapman S.B."/>
            <person name="Chen Z."/>
            <person name="Dunbar C."/>
            <person name="Freedman E."/>
            <person name="Gearin G."/>
            <person name="Gellesch M."/>
            <person name="Goldberg J."/>
            <person name="Griggs A."/>
            <person name="Gujja S."/>
            <person name="Heiman D."/>
            <person name="Howarth C."/>
            <person name="Larson L."/>
            <person name="Lui A."/>
            <person name="MacDonald P.J.P."/>
            <person name="Montmayeur A."/>
            <person name="Murphy C."/>
            <person name="Neiman D."/>
            <person name="Pearson M."/>
            <person name="Priest M."/>
            <person name="Roberts A."/>
            <person name="Saif S."/>
            <person name="Shea T."/>
            <person name="Shenoy N."/>
            <person name="Sisk P."/>
            <person name="Stolte C."/>
            <person name="Sykes S."/>
            <person name="Wortman J."/>
            <person name="Nusbaum C."/>
            <person name="Birren B."/>
        </authorList>
    </citation>
    <scope>NUCLEOTIDE SEQUENCE [LARGE SCALE GENOMIC DNA]</scope>
    <source>
        <strain evidence="2 3">F0411</strain>
    </source>
</reference>
<dbReference type="Proteomes" id="UP000004597">
    <property type="component" value="Unassembled WGS sequence"/>
</dbReference>
<evidence type="ECO:0000259" key="1">
    <source>
        <dbReference type="Pfam" id="PF01909"/>
    </source>
</evidence>
<sequence length="508" mass="59041">MDTSYIISIVYSTFKKEDVLGIMLSGSYAARMQNEDSDIDVVVLSKFACRQTTAEIIRNNSHIHYIVFPKNKIYDLIYDDMFKEKFVFFSMFSKGRIILDIDRTLFSVKKMTQGFTPSLSEHVITNLRHSITEDLSYLKKNSDAFSIALNVCIRTQQIVVGFLAPQNRYLDKVMKSFPIHRRIINNALANFVIDKDISVFSESIEKVLDEFCTIPQEYSSSDTLLRISESENIMIYIPNKKILSSCVLDIFNSCVERFPSINIFAYYIGNNSIQACGSYLSIIKSSYPQKKVLAFINDYIIKTDFSIIPQLYFPYNTIFFNLNLFGDKKFEKLVYGIFAKCSSWFLKSDNNIPFNGIELGYLTTLNLFHLLGEQKKYFVMNASMIYMPDAINLNGHAQHSELAHRYNGLFQSLNESYISNRNMLLSSFKEYLKYGTYELKQFEEISVNIMKVSLESKKMPYNSFYFIKKEHSILFNLYNQILSIFSLDNYQKMTICYNCSKINLDVLF</sequence>
<gene>
    <name evidence="2" type="ORF">HMPREF9138_01399</name>
</gene>
<dbReference type="AlphaFoldDB" id="G6AGH8"/>
<dbReference type="InterPro" id="IPR043519">
    <property type="entry name" value="NT_sf"/>
</dbReference>
<dbReference type="Gene3D" id="3.30.460.10">
    <property type="entry name" value="Beta Polymerase, domain 2"/>
    <property type="match status" value="1"/>
</dbReference>
<evidence type="ECO:0000313" key="3">
    <source>
        <dbReference type="Proteomes" id="UP000004597"/>
    </source>
</evidence>
<name>G6AGH8_9BACT</name>
<organism evidence="2 3">
    <name type="scientific">Prevotella histicola F0411</name>
    <dbReference type="NCBI Taxonomy" id="857291"/>
    <lineage>
        <taxon>Bacteria</taxon>
        <taxon>Pseudomonadati</taxon>
        <taxon>Bacteroidota</taxon>
        <taxon>Bacteroidia</taxon>
        <taxon>Bacteroidales</taxon>
        <taxon>Prevotellaceae</taxon>
        <taxon>Prevotella</taxon>
    </lineage>
</organism>
<feature type="domain" description="Polymerase nucleotidyl transferase" evidence="1">
    <location>
        <begin position="15"/>
        <end position="76"/>
    </location>
</feature>
<comment type="caution">
    <text evidence="2">The sequence shown here is derived from an EMBL/GenBank/DDBJ whole genome shotgun (WGS) entry which is preliminary data.</text>
</comment>
<dbReference type="GO" id="GO:0016779">
    <property type="term" value="F:nucleotidyltransferase activity"/>
    <property type="evidence" value="ECO:0007669"/>
    <property type="project" value="InterPro"/>
</dbReference>
<dbReference type="EMBL" id="AFXP01000010">
    <property type="protein sequence ID" value="EHG16237.1"/>
    <property type="molecule type" value="Genomic_DNA"/>
</dbReference>
<dbReference type="STRING" id="857291.HMPREF9138_01399"/>
<proteinExistence type="predicted"/>
<dbReference type="Pfam" id="PF01909">
    <property type="entry name" value="NTP_transf_2"/>
    <property type="match status" value="1"/>
</dbReference>
<dbReference type="SUPFAM" id="SSF81301">
    <property type="entry name" value="Nucleotidyltransferase"/>
    <property type="match status" value="1"/>
</dbReference>
<protein>
    <recommendedName>
        <fullName evidence="1">Polymerase nucleotidyl transferase domain-containing protein</fullName>
    </recommendedName>
</protein>
<dbReference type="PATRIC" id="fig|857291.3.peg.1401"/>
<accession>G6AGH8</accession>
<evidence type="ECO:0000313" key="2">
    <source>
        <dbReference type="EMBL" id="EHG16237.1"/>
    </source>
</evidence>
<dbReference type="GeneID" id="66732282"/>
<dbReference type="RefSeq" id="WP_008823310.1">
    <property type="nucleotide sequence ID" value="NZ_JH376763.1"/>
</dbReference>
<dbReference type="HOGENOM" id="CLU_536223_0_0_10"/>
<keyword evidence="3" id="KW-1185">Reference proteome</keyword>
<dbReference type="InterPro" id="IPR002934">
    <property type="entry name" value="Polymerase_NTP_transf_dom"/>
</dbReference>